<gene>
    <name evidence="2" type="ORF">DUNSADRAFT_3987</name>
</gene>
<accession>A0ABQ7GSZ1</accession>
<reference evidence="2" key="1">
    <citation type="submission" date="2017-08" db="EMBL/GenBank/DDBJ databases">
        <authorList>
            <person name="Polle J.E."/>
            <person name="Barry K."/>
            <person name="Cushman J."/>
            <person name="Schmutz J."/>
            <person name="Tran D."/>
            <person name="Hathwaick L.T."/>
            <person name="Yim W.C."/>
            <person name="Jenkins J."/>
            <person name="Mckie-Krisberg Z.M."/>
            <person name="Prochnik S."/>
            <person name="Lindquist E."/>
            <person name="Dockter R.B."/>
            <person name="Adam C."/>
            <person name="Molina H."/>
            <person name="Bunkerborg J."/>
            <person name="Jin E."/>
            <person name="Buchheim M."/>
            <person name="Magnuson J."/>
        </authorList>
    </citation>
    <scope>NUCLEOTIDE SEQUENCE</scope>
    <source>
        <strain evidence="2">CCAP 19/18</strain>
    </source>
</reference>
<protein>
    <submittedName>
        <fullName evidence="2">Uncharacterized protein</fullName>
    </submittedName>
</protein>
<comment type="caution">
    <text evidence="2">The sequence shown here is derived from an EMBL/GenBank/DDBJ whole genome shotgun (WGS) entry which is preliminary data.</text>
</comment>
<evidence type="ECO:0000313" key="2">
    <source>
        <dbReference type="EMBL" id="KAF5837736.1"/>
    </source>
</evidence>
<name>A0ABQ7GSZ1_DUNSA</name>
<sequence>MKFREAGMAFPSGVKDEGKLIKLYIREFHTKALSEHLILFDIRGSLGKCLSRQKEDYPEKLPRAEFLLRQVLDALLRLPKGQDYHTRSRQWMTSVTAQYVEALFVGKKVCSFRRRQREDVNSPDFKRSLEKQHASLRLQSAQDRPAEVTFEHPNCLHRDHPGCQRKASQQQRRRQQQQQQQRSRSSTICSHTV</sequence>
<dbReference type="EMBL" id="MU069605">
    <property type="protein sequence ID" value="KAF5837736.1"/>
    <property type="molecule type" value="Genomic_DNA"/>
</dbReference>
<feature type="compositionally biased region" description="Basic and acidic residues" evidence="1">
    <location>
        <begin position="153"/>
        <end position="162"/>
    </location>
</feature>
<proteinExistence type="predicted"/>
<feature type="region of interest" description="Disordered" evidence="1">
    <location>
        <begin position="153"/>
        <end position="193"/>
    </location>
</feature>
<feature type="compositionally biased region" description="Low complexity" evidence="1">
    <location>
        <begin position="176"/>
        <end position="186"/>
    </location>
</feature>
<evidence type="ECO:0000313" key="3">
    <source>
        <dbReference type="Proteomes" id="UP000815325"/>
    </source>
</evidence>
<keyword evidence="3" id="KW-1185">Reference proteome</keyword>
<organism evidence="2 3">
    <name type="scientific">Dunaliella salina</name>
    <name type="common">Green alga</name>
    <name type="synonym">Protococcus salinus</name>
    <dbReference type="NCBI Taxonomy" id="3046"/>
    <lineage>
        <taxon>Eukaryota</taxon>
        <taxon>Viridiplantae</taxon>
        <taxon>Chlorophyta</taxon>
        <taxon>core chlorophytes</taxon>
        <taxon>Chlorophyceae</taxon>
        <taxon>CS clade</taxon>
        <taxon>Chlamydomonadales</taxon>
        <taxon>Dunaliellaceae</taxon>
        <taxon>Dunaliella</taxon>
    </lineage>
</organism>
<evidence type="ECO:0000256" key="1">
    <source>
        <dbReference type="SAM" id="MobiDB-lite"/>
    </source>
</evidence>
<dbReference type="Proteomes" id="UP000815325">
    <property type="component" value="Unassembled WGS sequence"/>
</dbReference>